<dbReference type="InterPro" id="IPR003329">
    <property type="entry name" value="Cytidylyl_trans"/>
</dbReference>
<keyword evidence="2" id="KW-1185">Reference proteome</keyword>
<dbReference type="Pfam" id="PF02348">
    <property type="entry name" value="CTP_transf_3"/>
    <property type="match status" value="1"/>
</dbReference>
<comment type="caution">
    <text evidence="1">The sequence shown here is derived from an EMBL/GenBank/DDBJ whole genome shotgun (WGS) entry which is preliminary data.</text>
</comment>
<evidence type="ECO:0000313" key="1">
    <source>
        <dbReference type="EMBL" id="MDK9557270.1"/>
    </source>
</evidence>
<keyword evidence="1" id="KW-0548">Nucleotidyltransferase</keyword>
<sequence>MKVAIIPARGGSKRIPRKNIRQFCGKPMIAWSIDAARRSGCFDRIIVSTDDDEIADVAREYGAEVPFQRPERLSDDHAGTIPVIRHAVSWLLDSGFPVDYACCIYATAPFLASEDLQQGERRLRESRCSFAFSVTSYAFPIQRALRLKQGGRVEMFYPEQFATRSQDLEEAWHDAGQFYWGTADAWIEERVIFSPDSVAVPVPRYRVQDVDTPEDWASAEYMFEALKARNNHG</sequence>
<dbReference type="InterPro" id="IPR020039">
    <property type="entry name" value="PseF"/>
</dbReference>
<gene>
    <name evidence="1" type="primary">pseF</name>
    <name evidence="1" type="ORF">QQF73_06485</name>
</gene>
<reference evidence="1 2" key="1">
    <citation type="submission" date="2023-05" db="EMBL/GenBank/DDBJ databases">
        <title>Marinobacter albus sp. nov., a marine bacterium isolated from sand in a coastal intertidal zone of huludao.</title>
        <authorList>
            <person name="Deng T."/>
        </authorList>
    </citation>
    <scope>NUCLEOTIDE SEQUENCE [LARGE SCALE GENOMIC DNA]</scope>
    <source>
        <strain evidence="1 2">M216</strain>
    </source>
</reference>
<accession>A0ABT7HBL3</accession>
<dbReference type="CDD" id="cd02513">
    <property type="entry name" value="CMP-NeuAc_Synthase"/>
    <property type="match status" value="1"/>
</dbReference>
<dbReference type="EC" id="2.7.7.81" evidence="1"/>
<dbReference type="InterPro" id="IPR029044">
    <property type="entry name" value="Nucleotide-diphossugar_trans"/>
</dbReference>
<dbReference type="NCBIfam" id="TIGR03584">
    <property type="entry name" value="PseF"/>
    <property type="match status" value="1"/>
</dbReference>
<dbReference type="InterPro" id="IPR050793">
    <property type="entry name" value="CMP-NeuNAc_synthase"/>
</dbReference>
<proteinExistence type="predicted"/>
<dbReference type="Proteomes" id="UP001223547">
    <property type="component" value="Unassembled WGS sequence"/>
</dbReference>
<dbReference type="Gene3D" id="3.90.550.10">
    <property type="entry name" value="Spore Coat Polysaccharide Biosynthesis Protein SpsA, Chain A"/>
    <property type="match status" value="1"/>
</dbReference>
<dbReference type="PANTHER" id="PTHR21485:SF6">
    <property type="entry name" value="N-ACYLNEURAMINATE CYTIDYLYLTRANSFERASE-RELATED"/>
    <property type="match status" value="1"/>
</dbReference>
<dbReference type="SUPFAM" id="SSF53448">
    <property type="entry name" value="Nucleotide-diphospho-sugar transferases"/>
    <property type="match status" value="1"/>
</dbReference>
<dbReference type="GO" id="GO:0016779">
    <property type="term" value="F:nucleotidyltransferase activity"/>
    <property type="evidence" value="ECO:0007669"/>
    <property type="project" value="UniProtKB-KW"/>
</dbReference>
<dbReference type="RefSeq" id="WP_285367661.1">
    <property type="nucleotide sequence ID" value="NZ_JASSQD010000001.1"/>
</dbReference>
<evidence type="ECO:0000313" key="2">
    <source>
        <dbReference type="Proteomes" id="UP001223547"/>
    </source>
</evidence>
<dbReference type="EMBL" id="JASSQD010000001">
    <property type="protein sequence ID" value="MDK9557270.1"/>
    <property type="molecule type" value="Genomic_DNA"/>
</dbReference>
<keyword evidence="1" id="KW-0808">Transferase</keyword>
<organism evidence="1 2">
    <name type="scientific">Marinobacter albus</name>
    <dbReference type="NCBI Taxonomy" id="3030833"/>
    <lineage>
        <taxon>Bacteria</taxon>
        <taxon>Pseudomonadati</taxon>
        <taxon>Pseudomonadota</taxon>
        <taxon>Gammaproteobacteria</taxon>
        <taxon>Pseudomonadales</taxon>
        <taxon>Marinobacteraceae</taxon>
        <taxon>Marinobacter</taxon>
    </lineage>
</organism>
<name>A0ABT7HBL3_9GAMM</name>
<dbReference type="PANTHER" id="PTHR21485">
    <property type="entry name" value="HAD SUPERFAMILY MEMBERS CMAS AND KDSC"/>
    <property type="match status" value="1"/>
</dbReference>
<protein>
    <submittedName>
        <fullName evidence="1">Pseudaminic acid cytidylyltransferase</fullName>
        <ecNumber evidence="1">2.7.7.81</ecNumber>
    </submittedName>
</protein>